<protein>
    <recommendedName>
        <fullName evidence="4">Arylsulfotransferase (ASST)</fullName>
    </recommendedName>
</protein>
<organism evidence="2 3">
    <name type="scientific">Prosthecobacter vanneervenii</name>
    <dbReference type="NCBI Taxonomy" id="48466"/>
    <lineage>
        <taxon>Bacteria</taxon>
        <taxon>Pseudomonadati</taxon>
        <taxon>Verrucomicrobiota</taxon>
        <taxon>Verrucomicrobiia</taxon>
        <taxon>Verrucomicrobiales</taxon>
        <taxon>Verrucomicrobiaceae</taxon>
        <taxon>Prosthecobacter</taxon>
    </lineage>
</organism>
<proteinExistence type="predicted"/>
<comment type="caution">
    <text evidence="2">The sequence shown here is derived from an EMBL/GenBank/DDBJ whole genome shotgun (WGS) entry which is preliminary data.</text>
</comment>
<gene>
    <name evidence="2" type="ORF">HNQ65_002229</name>
</gene>
<accession>A0A7W7YAI2</accession>
<dbReference type="Proteomes" id="UP000590740">
    <property type="component" value="Unassembled WGS sequence"/>
</dbReference>
<dbReference type="EMBL" id="JACHIG010000004">
    <property type="protein sequence ID" value="MBB5032647.1"/>
    <property type="molecule type" value="Genomic_DNA"/>
</dbReference>
<evidence type="ECO:0008006" key="4">
    <source>
        <dbReference type="Google" id="ProtNLM"/>
    </source>
</evidence>
<dbReference type="AlphaFoldDB" id="A0A7W7YAI2"/>
<feature type="chain" id="PRO_5031322422" description="Arylsulfotransferase (ASST)" evidence="1">
    <location>
        <begin position="29"/>
        <end position="348"/>
    </location>
</feature>
<reference evidence="2 3" key="1">
    <citation type="submission" date="2020-08" db="EMBL/GenBank/DDBJ databases">
        <title>Genomic Encyclopedia of Type Strains, Phase IV (KMG-IV): sequencing the most valuable type-strain genomes for metagenomic binning, comparative biology and taxonomic classification.</title>
        <authorList>
            <person name="Goeker M."/>
        </authorList>
    </citation>
    <scope>NUCLEOTIDE SEQUENCE [LARGE SCALE GENOMIC DNA]</scope>
    <source>
        <strain evidence="2 3">DSM 12252</strain>
    </source>
</reference>
<keyword evidence="1" id="KW-0732">Signal</keyword>
<name>A0A7W7YAI2_9BACT</name>
<dbReference type="RefSeq" id="WP_184339568.1">
    <property type="nucleotide sequence ID" value="NZ_JACHIG010000004.1"/>
</dbReference>
<keyword evidence="3" id="KW-1185">Reference proteome</keyword>
<evidence type="ECO:0000313" key="3">
    <source>
        <dbReference type="Proteomes" id="UP000590740"/>
    </source>
</evidence>
<sequence length="348" mass="37626">MPCSSSMQAAVTAAAVVALLLTMMFAAAPLAEGQESESKESQAAAPVAAGRVLIASGEGICVFDRGGAMEFGRFFVPVKNGRGGETAYGDIVYDGWRLPTGNYLCSAHRWVREVAPDGRIIWEHAVKAPAELKTCVPLPDGGALTTDAGTRELVRLTPQGGVAERVALPPPATEAAAKAGPHARYNLLRRTAAGTYLLALRAEKAFVEVDGAGRELWRHAVPDLPVVAERLANGHTLMAWRGGLLEVTPEHAVVWELRPEDIREFPVVIFGGFHRFENGNTLVANSDWHYHDAKETAVQLFEVTREKKVVWRLGVEAFAGKKPGSLEPKTGNIEQRIVGLQWLGQEKP</sequence>
<evidence type="ECO:0000256" key="1">
    <source>
        <dbReference type="SAM" id="SignalP"/>
    </source>
</evidence>
<evidence type="ECO:0000313" key="2">
    <source>
        <dbReference type="EMBL" id="MBB5032647.1"/>
    </source>
</evidence>
<feature type="signal peptide" evidence="1">
    <location>
        <begin position="1"/>
        <end position="28"/>
    </location>
</feature>